<dbReference type="EMBL" id="ACZI02000003">
    <property type="protein sequence ID" value="EFV14010.2"/>
    <property type="molecule type" value="Genomic_DNA"/>
</dbReference>
<evidence type="ECO:0000256" key="1">
    <source>
        <dbReference type="SAM" id="SignalP"/>
    </source>
</evidence>
<dbReference type="PROSITE" id="PS51257">
    <property type="entry name" value="PROKAR_LIPOPROTEIN"/>
    <property type="match status" value="1"/>
</dbReference>
<feature type="signal peptide" evidence="1">
    <location>
        <begin position="1"/>
        <end position="23"/>
    </location>
</feature>
<dbReference type="eggNOG" id="ENOG5032WVP">
    <property type="taxonomic scope" value="Bacteria"/>
</dbReference>
<dbReference type="Pfam" id="PF14025">
    <property type="entry name" value="DUF4241"/>
    <property type="match status" value="1"/>
</dbReference>
<dbReference type="Proteomes" id="UP000004816">
    <property type="component" value="Unassembled WGS sequence"/>
</dbReference>
<dbReference type="STRING" id="679197.HMPREF9336_01142"/>
<feature type="chain" id="PRO_5039416419" description="DUF4241 domain-containing protein" evidence="1">
    <location>
        <begin position="24"/>
        <end position="258"/>
    </location>
</feature>
<sequence length="258" mass="27290">MSAAKLAWAFGLAAALGCDLALAPPPAARADPYLPDLDRLTTDGSTYRDTYGEYVIEERDAGFERIPTGRITALDPIVYAEADPEPFTAAIAPGDYQVKAFVAQLSRDCAPTERRVAALQLVVSDEPAASWQPALRPGQDGSDLGEDQYYGYPSDAATGAIADVAAVAALSGWDEARFEKAFLSPSSAHWFRDPIPGLLNVVADPASGANLVTVTTGFGDGSYPTFVGRSAQGQITSFVTDFLVVPKSDEPARCPKAR</sequence>
<name>E5XNS1_SEGRC</name>
<organism evidence="2 3">
    <name type="scientific">Segniliparus rugosus (strain ATCC BAA-974 / DSM 45345 / CCUG 50838 / CIP 108380 / JCM 13579 / CDC 945)</name>
    <dbReference type="NCBI Taxonomy" id="679197"/>
    <lineage>
        <taxon>Bacteria</taxon>
        <taxon>Bacillati</taxon>
        <taxon>Actinomycetota</taxon>
        <taxon>Actinomycetes</taxon>
        <taxon>Mycobacteriales</taxon>
        <taxon>Segniliparaceae</taxon>
        <taxon>Segniliparus</taxon>
    </lineage>
</organism>
<evidence type="ECO:0000313" key="2">
    <source>
        <dbReference type="EMBL" id="EFV14010.2"/>
    </source>
</evidence>
<dbReference type="RefSeq" id="WP_021030838.1">
    <property type="nucleotide sequence ID" value="NZ_KI391954.1"/>
</dbReference>
<dbReference type="InterPro" id="IPR025335">
    <property type="entry name" value="DUF4241"/>
</dbReference>
<evidence type="ECO:0008006" key="4">
    <source>
        <dbReference type="Google" id="ProtNLM"/>
    </source>
</evidence>
<keyword evidence="3" id="KW-1185">Reference proteome</keyword>
<evidence type="ECO:0000313" key="3">
    <source>
        <dbReference type="Proteomes" id="UP000004816"/>
    </source>
</evidence>
<proteinExistence type="predicted"/>
<dbReference type="HOGENOM" id="CLU_091303_1_0_11"/>
<dbReference type="AlphaFoldDB" id="E5XNS1"/>
<comment type="caution">
    <text evidence="2">The sequence shown here is derived from an EMBL/GenBank/DDBJ whole genome shotgun (WGS) entry which is preliminary data.</text>
</comment>
<gene>
    <name evidence="2" type="ORF">HMPREF9336_01142</name>
</gene>
<keyword evidence="1" id="KW-0732">Signal</keyword>
<protein>
    <recommendedName>
        <fullName evidence="4">DUF4241 domain-containing protein</fullName>
    </recommendedName>
</protein>
<reference evidence="2 3" key="1">
    <citation type="journal article" date="2011" name="Stand. Genomic Sci.">
        <title>High quality draft genome sequence of Segniliparus rugosus CDC 945(T)= (ATCC BAA-974(T)).</title>
        <authorList>
            <person name="Earl A.M."/>
            <person name="Desjardins C.A."/>
            <person name="Fitzgerald M.G."/>
            <person name="Arachchi H.M."/>
            <person name="Zeng Q."/>
            <person name="Mehta T."/>
            <person name="Griggs A."/>
            <person name="Birren B.W."/>
            <person name="Toney N.C."/>
            <person name="Carr J."/>
            <person name="Posey J."/>
            <person name="Butler W.R."/>
        </authorList>
    </citation>
    <scope>NUCLEOTIDE SEQUENCE [LARGE SCALE GENOMIC DNA]</scope>
    <source>
        <strain evidence="3">ATCC BAA-974 / DSM 45345 / CCUG 50838 / CIP 108380 / JCM 13579 / CDC 945</strain>
    </source>
</reference>
<accession>E5XNS1</accession>